<dbReference type="AlphaFoldDB" id="A0A5J4PRS8"/>
<dbReference type="PANTHER" id="PTHR30097">
    <property type="entry name" value="CATION EFFLUX SYSTEM PROTEIN CUSB"/>
    <property type="match status" value="1"/>
</dbReference>
<dbReference type="Gene3D" id="2.40.420.20">
    <property type="match status" value="1"/>
</dbReference>
<keyword evidence="1" id="KW-0813">Transport</keyword>
<evidence type="ECO:0000313" key="2">
    <source>
        <dbReference type="EMBL" id="KAA6312336.1"/>
    </source>
</evidence>
<dbReference type="GO" id="GO:0060003">
    <property type="term" value="P:copper ion export"/>
    <property type="evidence" value="ECO:0007669"/>
    <property type="project" value="TreeGrafter"/>
</dbReference>
<dbReference type="GO" id="GO:0015679">
    <property type="term" value="P:plasma membrane copper ion transport"/>
    <property type="evidence" value="ECO:0007669"/>
    <property type="project" value="TreeGrafter"/>
</dbReference>
<reference evidence="2" key="1">
    <citation type="submission" date="2019-03" db="EMBL/GenBank/DDBJ databases">
        <title>Single cell metagenomics reveals metabolic interactions within the superorganism composed of flagellate Streblomastix strix and complex community of Bacteroidetes bacteria on its surface.</title>
        <authorList>
            <person name="Treitli S.C."/>
            <person name="Kolisko M."/>
            <person name="Husnik F."/>
            <person name="Keeling P."/>
            <person name="Hampl V."/>
        </authorList>
    </citation>
    <scope>NUCLEOTIDE SEQUENCE</scope>
    <source>
        <strain evidence="2">STM</strain>
    </source>
</reference>
<accession>A0A5J4PRS8</accession>
<proteinExistence type="predicted"/>
<comment type="caution">
    <text evidence="2">The sequence shown here is derived from an EMBL/GenBank/DDBJ whole genome shotgun (WGS) entry which is preliminary data.</text>
</comment>
<name>A0A5J4PRS8_9ZZZZ</name>
<sequence length="109" mass="12434">MDLNGMVRVKAIVNNKDDKFYEGMNVKVRVQRLLGKQLIIPKSALVLRTNRKVVFTLKENRANWVYVETAQENSDSYVIVDNGKLNVGDSIIYEGNINLAHESLVRVKD</sequence>
<gene>
    <name evidence="2" type="ORF">EZS27_036715</name>
</gene>
<dbReference type="GO" id="GO:0030313">
    <property type="term" value="C:cell envelope"/>
    <property type="evidence" value="ECO:0007669"/>
    <property type="project" value="TreeGrafter"/>
</dbReference>
<dbReference type="PANTHER" id="PTHR30097:SF4">
    <property type="entry name" value="SLR6042 PROTEIN"/>
    <property type="match status" value="1"/>
</dbReference>
<evidence type="ECO:0000256" key="1">
    <source>
        <dbReference type="ARBA" id="ARBA00022448"/>
    </source>
</evidence>
<organism evidence="2">
    <name type="scientific">termite gut metagenome</name>
    <dbReference type="NCBI Taxonomy" id="433724"/>
    <lineage>
        <taxon>unclassified sequences</taxon>
        <taxon>metagenomes</taxon>
        <taxon>organismal metagenomes</taxon>
    </lineage>
</organism>
<dbReference type="EMBL" id="SNRY01006554">
    <property type="protein sequence ID" value="KAA6312336.1"/>
    <property type="molecule type" value="Genomic_DNA"/>
</dbReference>
<protein>
    <submittedName>
        <fullName evidence="2">Multidrug resistance protein MdtA</fullName>
    </submittedName>
</protein>
<dbReference type="InterPro" id="IPR051909">
    <property type="entry name" value="MFP_Cation_Efflux"/>
</dbReference>